<gene>
    <name evidence="2" type="ORF">S12H4_14452</name>
</gene>
<dbReference type="InterPro" id="IPR003495">
    <property type="entry name" value="CobW/HypB/UreG_nucleotide-bd"/>
</dbReference>
<reference evidence="2" key="1">
    <citation type="journal article" date="2014" name="Front. Microbiol.">
        <title>High frequency of phylogenetically diverse reductive dehalogenase-homologous genes in deep subseafloor sedimentary metagenomes.</title>
        <authorList>
            <person name="Kawai M."/>
            <person name="Futagami T."/>
            <person name="Toyoda A."/>
            <person name="Takaki Y."/>
            <person name="Nishi S."/>
            <person name="Hori S."/>
            <person name="Arai W."/>
            <person name="Tsubouchi T."/>
            <person name="Morono Y."/>
            <person name="Uchiyama I."/>
            <person name="Ito T."/>
            <person name="Fujiyama A."/>
            <person name="Inagaki F."/>
            <person name="Takami H."/>
        </authorList>
    </citation>
    <scope>NUCLEOTIDE SEQUENCE</scope>
    <source>
        <strain evidence="2">Expedition CK06-06</strain>
    </source>
</reference>
<dbReference type="InterPro" id="IPR027417">
    <property type="entry name" value="P-loop_NTPase"/>
</dbReference>
<dbReference type="SUPFAM" id="SSF52540">
    <property type="entry name" value="P-loop containing nucleoside triphosphate hydrolases"/>
    <property type="match status" value="1"/>
</dbReference>
<proteinExistence type="predicted"/>
<feature type="domain" description="CobW/HypB/UreG nucleotide-binding" evidence="1">
    <location>
        <begin position="1"/>
        <end position="148"/>
    </location>
</feature>
<accession>X1RN09</accession>
<dbReference type="Gene3D" id="3.40.50.300">
    <property type="entry name" value="P-loop containing nucleotide triphosphate hydrolases"/>
    <property type="match status" value="1"/>
</dbReference>
<dbReference type="InterPro" id="IPR051316">
    <property type="entry name" value="Zinc-reg_GTPase_activator"/>
</dbReference>
<sequence>MAVVSNDKGAINVDGEMTKRLGFEAEEITGGCICFYLDHLGYIIDTITERFVPDVMFIEPVAYFLPSKLYEDLVRKFGETLDLAPVIILVDAPRLLSYQGHTEKLPFVESRQIEDAEVVVINKMDLVSPDKLPAIRTVIQHINPRARLIMMSAKMGMGLDELSSIVLYGRHEFVPVVTMTVFKTFARSVTEIGERGERYAIEVEPALSQSEVKNFLRHLLMGIAEKVLGMEGEINHIKAFISDESFFLKASLVSLEQEVDFVGDIKSLSSGRIVVHVIASKLPEDILYNMIIRTIQQVAPRYGVKFKEK</sequence>
<dbReference type="PANTHER" id="PTHR13748:SF62">
    <property type="entry name" value="COBW DOMAIN-CONTAINING PROTEIN"/>
    <property type="match status" value="1"/>
</dbReference>
<protein>
    <recommendedName>
        <fullName evidence="1">CobW/HypB/UreG nucleotide-binding domain-containing protein</fullName>
    </recommendedName>
</protein>
<comment type="caution">
    <text evidence="2">The sequence shown here is derived from an EMBL/GenBank/DDBJ whole genome shotgun (WGS) entry which is preliminary data.</text>
</comment>
<dbReference type="AlphaFoldDB" id="X1RN09"/>
<dbReference type="PANTHER" id="PTHR13748">
    <property type="entry name" value="COBW-RELATED"/>
    <property type="match status" value="1"/>
</dbReference>
<evidence type="ECO:0000313" key="2">
    <source>
        <dbReference type="EMBL" id="GAI82132.1"/>
    </source>
</evidence>
<name>X1RN09_9ZZZZ</name>
<dbReference type="EMBL" id="BARW01006893">
    <property type="protein sequence ID" value="GAI82132.1"/>
    <property type="molecule type" value="Genomic_DNA"/>
</dbReference>
<dbReference type="GO" id="GO:0005737">
    <property type="term" value="C:cytoplasm"/>
    <property type="evidence" value="ECO:0007669"/>
    <property type="project" value="TreeGrafter"/>
</dbReference>
<dbReference type="Pfam" id="PF02492">
    <property type="entry name" value="cobW"/>
    <property type="match status" value="1"/>
</dbReference>
<organism evidence="2">
    <name type="scientific">marine sediment metagenome</name>
    <dbReference type="NCBI Taxonomy" id="412755"/>
    <lineage>
        <taxon>unclassified sequences</taxon>
        <taxon>metagenomes</taxon>
        <taxon>ecological metagenomes</taxon>
    </lineage>
</organism>
<evidence type="ECO:0000259" key="1">
    <source>
        <dbReference type="Pfam" id="PF02492"/>
    </source>
</evidence>